<evidence type="ECO:0000313" key="3">
    <source>
        <dbReference type="EMBL" id="MBS0026400.1"/>
    </source>
</evidence>
<dbReference type="EMBL" id="JAGTXB010000001">
    <property type="protein sequence ID" value="MBS0026400.1"/>
    <property type="molecule type" value="Genomic_DNA"/>
</dbReference>
<evidence type="ECO:0000259" key="2">
    <source>
        <dbReference type="Pfam" id="PF17761"/>
    </source>
</evidence>
<dbReference type="Gene3D" id="3.40.1350.10">
    <property type="match status" value="1"/>
</dbReference>
<proteinExistence type="predicted"/>
<comment type="caution">
    <text evidence="3">The sequence shown here is derived from an EMBL/GenBank/DDBJ whole genome shotgun (WGS) entry which is preliminary data.</text>
</comment>
<dbReference type="PANTHER" id="PTHR30547:SF5">
    <property type="entry name" value="NUCLEASE YHCG-RELATED"/>
    <property type="match status" value="1"/>
</dbReference>
<evidence type="ECO:0000313" key="4">
    <source>
        <dbReference type="Proteomes" id="UP000676386"/>
    </source>
</evidence>
<feature type="domain" description="YhcG N-terminal" evidence="2">
    <location>
        <begin position="7"/>
        <end position="172"/>
    </location>
</feature>
<dbReference type="RefSeq" id="WP_211971509.1">
    <property type="nucleotide sequence ID" value="NZ_CBFHAM010000015.1"/>
</dbReference>
<dbReference type="InterPro" id="IPR009362">
    <property type="entry name" value="YhcG_C"/>
</dbReference>
<evidence type="ECO:0000259" key="1">
    <source>
        <dbReference type="Pfam" id="PF06250"/>
    </source>
</evidence>
<organism evidence="3 4">
    <name type="scientific">Chitinophaga hostae</name>
    <dbReference type="NCBI Taxonomy" id="2831022"/>
    <lineage>
        <taxon>Bacteria</taxon>
        <taxon>Pseudomonadati</taxon>
        <taxon>Bacteroidota</taxon>
        <taxon>Chitinophagia</taxon>
        <taxon>Chitinophagales</taxon>
        <taxon>Chitinophagaceae</taxon>
        <taxon>Chitinophaga</taxon>
    </lineage>
</organism>
<reference evidence="3 4" key="1">
    <citation type="submission" date="2021-04" db="EMBL/GenBank/DDBJ databases">
        <title>Chitinophaga sp. nov., isolated from the rhizosphere soil.</title>
        <authorList>
            <person name="He S."/>
        </authorList>
    </citation>
    <scope>NUCLEOTIDE SEQUENCE [LARGE SCALE GENOMIC DNA]</scope>
    <source>
        <strain evidence="3 4">2R12</strain>
    </source>
</reference>
<dbReference type="Pfam" id="PF06250">
    <property type="entry name" value="YhcG_C"/>
    <property type="match status" value="1"/>
</dbReference>
<dbReference type="PANTHER" id="PTHR30547">
    <property type="entry name" value="UNCHARACTERIZED PROTEIN YHCG-RELATED"/>
    <property type="match status" value="1"/>
</dbReference>
<dbReference type="InterPro" id="IPR011856">
    <property type="entry name" value="tRNA_endonuc-like_dom_sf"/>
</dbReference>
<accession>A0ABS5IU19</accession>
<name>A0ABS5IU19_9BACT</name>
<dbReference type="Proteomes" id="UP000676386">
    <property type="component" value="Unassembled WGS sequence"/>
</dbReference>
<feature type="domain" description="YhcG PDDEXK nuclease" evidence="1">
    <location>
        <begin position="192"/>
        <end position="344"/>
    </location>
</feature>
<dbReference type="InterPro" id="IPR053148">
    <property type="entry name" value="PD-DEXK-like_domain"/>
</dbReference>
<keyword evidence="4" id="KW-1185">Reference proteome</keyword>
<dbReference type="Pfam" id="PF17761">
    <property type="entry name" value="DUF1016_N"/>
    <property type="match status" value="1"/>
</dbReference>
<sequence>MTSQFTEIVTLIQRSRSNAQRMVNVEMINLYWQVGEYIHGKLKSAVWGNGAINELADFIGKHHPELKGFSSRGLYRMKLFYEIYAPLLEEFATFEKLQVVDNQLDAISPTLLAKLKDVRNTLLTQISWSHHLILMEKIEKNEERVFYIRLTINENYSVRELERQIKSSLYERVVLRNQQLPGEIKNRENTKNVFKDSYVFEFLNLPERHTEKELQKSLIDKIQAFILEIGKDFSFIGKEYKVVVGGVNFYIDLLFYHRELRCLVVFELKTTEFIPEYLGKLNFYMNVLDRKEKKPFENPTVGVLLCKEKNNEIVEYALGANLSPSIIAEYQTLLPDKKLLQQKLHELFENELI</sequence>
<gene>
    <name evidence="3" type="ORF">KE626_03650</name>
</gene>
<dbReference type="InterPro" id="IPR041527">
    <property type="entry name" value="YhcG_N"/>
</dbReference>
<protein>
    <submittedName>
        <fullName evidence="3">DUF1016 family protein</fullName>
    </submittedName>
</protein>